<proteinExistence type="predicted"/>
<comment type="caution">
    <text evidence="1">The sequence shown here is derived from an EMBL/GenBank/DDBJ whole genome shotgun (WGS) entry which is preliminary data.</text>
</comment>
<name>A0ABW3IL93_9RHOB</name>
<dbReference type="EMBL" id="JBHTJT010000007">
    <property type="protein sequence ID" value="MFD0978751.1"/>
    <property type="molecule type" value="Genomic_DNA"/>
</dbReference>
<sequence length="48" mass="5308">MSRVYMNVHIALIAALVLLAVAFEATAEDHMQPVWIDFPPDIQSGLVN</sequence>
<reference evidence="2" key="1">
    <citation type="journal article" date="2019" name="Int. J. Syst. Evol. Microbiol.">
        <title>The Global Catalogue of Microorganisms (GCM) 10K type strain sequencing project: providing services to taxonomists for standard genome sequencing and annotation.</title>
        <authorList>
            <consortium name="The Broad Institute Genomics Platform"/>
            <consortium name="The Broad Institute Genome Sequencing Center for Infectious Disease"/>
            <person name="Wu L."/>
            <person name="Ma J."/>
        </authorList>
    </citation>
    <scope>NUCLEOTIDE SEQUENCE [LARGE SCALE GENOMIC DNA]</scope>
    <source>
        <strain evidence="2">CCUG 60524</strain>
    </source>
</reference>
<organism evidence="1 2">
    <name type="scientific">Tropicimonas aquimaris</name>
    <dbReference type="NCBI Taxonomy" id="914152"/>
    <lineage>
        <taxon>Bacteria</taxon>
        <taxon>Pseudomonadati</taxon>
        <taxon>Pseudomonadota</taxon>
        <taxon>Alphaproteobacteria</taxon>
        <taxon>Rhodobacterales</taxon>
        <taxon>Roseobacteraceae</taxon>
        <taxon>Tropicimonas</taxon>
    </lineage>
</organism>
<dbReference type="RefSeq" id="WP_386072822.1">
    <property type="nucleotide sequence ID" value="NZ_JBHTJT010000007.1"/>
</dbReference>
<dbReference type="Proteomes" id="UP001597108">
    <property type="component" value="Unassembled WGS sequence"/>
</dbReference>
<evidence type="ECO:0000313" key="2">
    <source>
        <dbReference type="Proteomes" id="UP001597108"/>
    </source>
</evidence>
<gene>
    <name evidence="1" type="ORF">ACFQ2S_03730</name>
</gene>
<accession>A0ABW3IL93</accession>
<keyword evidence="2" id="KW-1185">Reference proteome</keyword>
<protein>
    <submittedName>
        <fullName evidence="1">Uncharacterized protein</fullName>
    </submittedName>
</protein>
<evidence type="ECO:0000313" key="1">
    <source>
        <dbReference type="EMBL" id="MFD0978751.1"/>
    </source>
</evidence>